<dbReference type="Proteomes" id="UP000542776">
    <property type="component" value="Unassembled WGS sequence"/>
</dbReference>
<name>A0A7W6EHA8_9HYPH</name>
<dbReference type="AlphaFoldDB" id="A0A7W6EHA8"/>
<sequence>MNGFARSRPGRSRIVHQLVHAVAFEGECRMVASHPVGQRIDLAVRTVEDGQSLDAQIVLERATHVVLVPRPTRIQLEMKMAIGVAPVAIVDDGLGHEFQAVREEDVGEVPCLLRGSLVLHARCSQDEAARQHENDRDGCDQQHRCRASERDRDRLGKSHRRIGSLVERRIIEEG</sequence>
<feature type="region of interest" description="Disordered" evidence="1">
    <location>
        <begin position="128"/>
        <end position="158"/>
    </location>
</feature>
<comment type="caution">
    <text evidence="2">The sequence shown here is derived from an EMBL/GenBank/DDBJ whole genome shotgun (WGS) entry which is preliminary data.</text>
</comment>
<feature type="compositionally biased region" description="Basic and acidic residues" evidence="1">
    <location>
        <begin position="128"/>
        <end position="156"/>
    </location>
</feature>
<proteinExistence type="predicted"/>
<accession>A0A7W6EHA8</accession>
<dbReference type="EMBL" id="JACIEK010000003">
    <property type="protein sequence ID" value="MBB3998099.1"/>
    <property type="molecule type" value="Genomic_DNA"/>
</dbReference>
<protein>
    <submittedName>
        <fullName evidence="2">Uncharacterized protein</fullName>
    </submittedName>
</protein>
<evidence type="ECO:0000256" key="1">
    <source>
        <dbReference type="SAM" id="MobiDB-lite"/>
    </source>
</evidence>
<gene>
    <name evidence="2" type="ORF">GGR04_001937</name>
</gene>
<keyword evidence="3" id="KW-1185">Reference proteome</keyword>
<reference evidence="2 3" key="1">
    <citation type="submission" date="2020-08" db="EMBL/GenBank/DDBJ databases">
        <title>Genomic Encyclopedia of Type Strains, Phase IV (KMG-IV): sequencing the most valuable type-strain genomes for metagenomic binning, comparative biology and taxonomic classification.</title>
        <authorList>
            <person name="Goeker M."/>
        </authorList>
    </citation>
    <scope>NUCLEOTIDE SEQUENCE [LARGE SCALE GENOMIC DNA]</scope>
    <source>
        <strain evidence="2 3">DSM 102238</strain>
    </source>
</reference>
<organism evidence="2 3">
    <name type="scientific">Aureimonas pseudogalii</name>
    <dbReference type="NCBI Taxonomy" id="1744844"/>
    <lineage>
        <taxon>Bacteria</taxon>
        <taxon>Pseudomonadati</taxon>
        <taxon>Pseudomonadota</taxon>
        <taxon>Alphaproteobacteria</taxon>
        <taxon>Hyphomicrobiales</taxon>
        <taxon>Aurantimonadaceae</taxon>
        <taxon>Aureimonas</taxon>
    </lineage>
</organism>
<evidence type="ECO:0000313" key="3">
    <source>
        <dbReference type="Proteomes" id="UP000542776"/>
    </source>
</evidence>
<evidence type="ECO:0000313" key="2">
    <source>
        <dbReference type="EMBL" id="MBB3998099.1"/>
    </source>
</evidence>